<evidence type="ECO:0008006" key="2">
    <source>
        <dbReference type="Google" id="ProtNLM"/>
    </source>
</evidence>
<dbReference type="EMBL" id="MN740694">
    <property type="protein sequence ID" value="QHU08089.1"/>
    <property type="molecule type" value="Genomic_DNA"/>
</dbReference>
<organism evidence="1">
    <name type="scientific">viral metagenome</name>
    <dbReference type="NCBI Taxonomy" id="1070528"/>
    <lineage>
        <taxon>unclassified sequences</taxon>
        <taxon>metagenomes</taxon>
        <taxon>organismal metagenomes</taxon>
    </lineage>
</organism>
<accession>A0A6C0JR98</accession>
<evidence type="ECO:0000313" key="1">
    <source>
        <dbReference type="EMBL" id="QHU08089.1"/>
    </source>
</evidence>
<protein>
    <recommendedName>
        <fullName evidence="2">Leucine-rich repeat domain-containing protein</fullName>
    </recommendedName>
</protein>
<proteinExistence type="predicted"/>
<reference evidence="1" key="1">
    <citation type="journal article" date="2020" name="Nature">
        <title>Giant virus diversity and host interactions through global metagenomics.</title>
        <authorList>
            <person name="Schulz F."/>
            <person name="Roux S."/>
            <person name="Paez-Espino D."/>
            <person name="Jungbluth S."/>
            <person name="Walsh D.A."/>
            <person name="Denef V.J."/>
            <person name="McMahon K.D."/>
            <person name="Konstantinidis K.T."/>
            <person name="Eloe-Fadrosh E.A."/>
            <person name="Kyrpides N.C."/>
            <person name="Woyke T."/>
        </authorList>
    </citation>
    <scope>NUCLEOTIDE SEQUENCE</scope>
    <source>
        <strain evidence="1">GVMAG-S-1062768-28</strain>
    </source>
</reference>
<dbReference type="InterPro" id="IPR032675">
    <property type="entry name" value="LRR_dom_sf"/>
</dbReference>
<sequence>MKIIYFSGNEVLYSENDEPTEIPKDMLLDELDAIKIFNRTNNTNPKTLILPEHLPLNLKELELTNVGLISLPILPSTLVILDISYNPKLNPDDIILPDGLESFTCTNNKWTHVPALPRSLRFLDCQGNKLEKIPRIPYNCNLDIRLKGFKGLTDDEVKLKIYNDIVKHYGLGERTMATYPTEDEYYAVLDLDAGKEVARATDLGMIFLDLGLAPLVASEIAAWDRNRKTDLPTISAFDAAQLNGLMESLNTSRKGIISRRRRPWTKTQQLFKLSSKGQTTKKIQL</sequence>
<dbReference type="Gene3D" id="3.80.10.10">
    <property type="entry name" value="Ribonuclease Inhibitor"/>
    <property type="match status" value="1"/>
</dbReference>
<name>A0A6C0JR98_9ZZZZ</name>
<dbReference type="AlphaFoldDB" id="A0A6C0JR98"/>
<dbReference type="SUPFAM" id="SSF52058">
    <property type="entry name" value="L domain-like"/>
    <property type="match status" value="1"/>
</dbReference>